<dbReference type="SUPFAM" id="SSF54791">
    <property type="entry name" value="Eukaryotic type KH-domain (KH-domain type I)"/>
    <property type="match status" value="2"/>
</dbReference>
<reference evidence="6" key="1">
    <citation type="submission" date="2016-04" db="EMBL/GenBank/DDBJ databases">
        <title>Cephalotus genome sequencing.</title>
        <authorList>
            <person name="Fukushima K."/>
            <person name="Hasebe M."/>
            <person name="Fang X."/>
        </authorList>
    </citation>
    <scope>NUCLEOTIDE SEQUENCE [LARGE SCALE GENOMIC DNA]</scope>
    <source>
        <strain evidence="6">cv. St1</strain>
    </source>
</reference>
<feature type="compositionally biased region" description="Polar residues" evidence="3">
    <location>
        <begin position="495"/>
        <end position="564"/>
    </location>
</feature>
<name>A0A1Q3AMK1_CEPFO</name>
<dbReference type="Proteomes" id="UP000187406">
    <property type="component" value="Unassembled WGS sequence"/>
</dbReference>
<feature type="compositionally biased region" description="Low complexity" evidence="3">
    <location>
        <begin position="419"/>
        <end position="431"/>
    </location>
</feature>
<organism evidence="5 6">
    <name type="scientific">Cephalotus follicularis</name>
    <name type="common">Albany pitcher plant</name>
    <dbReference type="NCBI Taxonomy" id="3775"/>
    <lineage>
        <taxon>Eukaryota</taxon>
        <taxon>Viridiplantae</taxon>
        <taxon>Streptophyta</taxon>
        <taxon>Embryophyta</taxon>
        <taxon>Tracheophyta</taxon>
        <taxon>Spermatophyta</taxon>
        <taxon>Magnoliopsida</taxon>
        <taxon>eudicotyledons</taxon>
        <taxon>Gunneridae</taxon>
        <taxon>Pentapetalae</taxon>
        <taxon>rosids</taxon>
        <taxon>fabids</taxon>
        <taxon>Oxalidales</taxon>
        <taxon>Cephalotaceae</taxon>
        <taxon>Cephalotus</taxon>
    </lineage>
</organism>
<keyword evidence="6" id="KW-1185">Reference proteome</keyword>
<evidence type="ECO:0000256" key="3">
    <source>
        <dbReference type="SAM" id="MobiDB-lite"/>
    </source>
</evidence>
<dbReference type="InterPro" id="IPR004088">
    <property type="entry name" value="KH_dom_type_1"/>
</dbReference>
<evidence type="ECO:0000256" key="2">
    <source>
        <dbReference type="PROSITE-ProRule" id="PRU00117"/>
    </source>
</evidence>
<keyword evidence="2" id="KW-0694">RNA-binding</keyword>
<dbReference type="FunFam" id="3.30.1370.10:FF:000093">
    <property type="entry name" value="KH domain-containing protein"/>
    <property type="match status" value="1"/>
</dbReference>
<feature type="compositionally biased region" description="Polar residues" evidence="3">
    <location>
        <begin position="435"/>
        <end position="457"/>
    </location>
</feature>
<dbReference type="SMART" id="SM00322">
    <property type="entry name" value="KH"/>
    <property type="match status" value="2"/>
</dbReference>
<evidence type="ECO:0000313" key="5">
    <source>
        <dbReference type="EMBL" id="GAV56958.1"/>
    </source>
</evidence>
<comment type="caution">
    <text evidence="5">The sequence shown here is derived from an EMBL/GenBank/DDBJ whole genome shotgun (WGS) entry which is preliminary data.</text>
</comment>
<feature type="region of interest" description="Disordered" evidence="3">
    <location>
        <begin position="318"/>
        <end position="706"/>
    </location>
</feature>
<feature type="compositionally biased region" description="Low complexity" evidence="3">
    <location>
        <begin position="400"/>
        <end position="411"/>
    </location>
</feature>
<protein>
    <submittedName>
        <fullName evidence="5">KH_1 domain-containing protein</fullName>
    </submittedName>
</protein>
<dbReference type="InterPro" id="IPR004087">
    <property type="entry name" value="KH_dom"/>
</dbReference>
<feature type="compositionally biased region" description="Polar residues" evidence="3">
    <location>
        <begin position="610"/>
        <end position="630"/>
    </location>
</feature>
<dbReference type="OrthoDB" id="5204190at2759"/>
<dbReference type="PANTHER" id="PTHR10288">
    <property type="entry name" value="KH DOMAIN CONTAINING RNA BINDING PROTEIN"/>
    <property type="match status" value="1"/>
</dbReference>
<dbReference type="FunCoup" id="A0A1Q3AMK1">
    <property type="interactions" value="799"/>
</dbReference>
<dbReference type="AlphaFoldDB" id="A0A1Q3AMK1"/>
<feature type="compositionally biased region" description="Low complexity" evidence="3">
    <location>
        <begin position="652"/>
        <end position="669"/>
    </location>
</feature>
<keyword evidence="1" id="KW-0677">Repeat</keyword>
<evidence type="ECO:0000256" key="1">
    <source>
        <dbReference type="ARBA" id="ARBA00022737"/>
    </source>
</evidence>
<dbReference type="PROSITE" id="PS50084">
    <property type="entry name" value="KH_TYPE_1"/>
    <property type="match status" value="2"/>
</dbReference>
<feature type="region of interest" description="Disordered" evidence="3">
    <location>
        <begin position="1"/>
        <end position="72"/>
    </location>
</feature>
<sequence length="706" mass="72779">MADESHYSSETTTTTNKRKYDDQIPPPSTRTRPTGFSSGPIPSASPDSGLPPPAYNTVPPPSAADDFALAKQRAQELASRLMGSATAAAAAAAAAAGSLDAKRPKFENGSGALELDKGFSSGPPDMKPHSAASAIPFSYHGGGGFQGPSKRIDIPNNRVGVIIGKGGETIKFLQVQSGSKIQVTRDNEADLNSPNRTVELMGTPEQIAKAEQLINEVLSEADAGGSGIVSRRVSGQSGSDNYVTKIPNNKVGLVIGKGGETIKNIQSRSGARVQVIPLHLPPGDTSQERTLQIDGTTEQIEVARQLVDEVISENRIRNPAMAGGYSQQGYQVRPPTSWGPPGAPQVQQHGYGFVQPGSYPGPSPQYNMSQPHYAGYPPQPTSGGYAPQPTSGGYASGWDQSTAPPTQQTSQGSGYDYYGQPSSQQQTPGGPAASADNSGYNYTHPPASSYQQVQGYTQDGYGGYHAPPQSGYGQAPPYDQLQGYNSAPGFGAATNPPQEGSTPSYGTQGETAQAPTPVQPSAVSQQGYATGQQPSPNPGTYPQGTTQPGYGMPPTSQTGYQPPVQSGYGLGGYGAPPAQKPPANPPAYGQAQQSPSTPGGYGQPAVQPGYLQSQPPASGYAQSDTGTQRVPPSSYGASAGQPGYGPPPYGAPPASQSGYGQPPYYSQPPVYAADGNPNGSTRGTYDAAPASQAAQQSVVAKASPPS</sequence>
<dbReference type="InterPro" id="IPR036612">
    <property type="entry name" value="KH_dom_type_1_sf"/>
</dbReference>
<feature type="compositionally biased region" description="Pro residues" evidence="3">
    <location>
        <begin position="49"/>
        <end position="62"/>
    </location>
</feature>
<feature type="compositionally biased region" description="Low complexity" evidence="3">
    <location>
        <begin position="687"/>
        <end position="706"/>
    </location>
</feature>
<feature type="domain" description="K Homology" evidence="4">
    <location>
        <begin position="238"/>
        <end position="312"/>
    </location>
</feature>
<dbReference type="Pfam" id="PF00013">
    <property type="entry name" value="KH_1"/>
    <property type="match status" value="2"/>
</dbReference>
<evidence type="ECO:0000313" key="6">
    <source>
        <dbReference type="Proteomes" id="UP000187406"/>
    </source>
</evidence>
<dbReference type="EMBL" id="BDDD01000011">
    <property type="protein sequence ID" value="GAV56958.1"/>
    <property type="molecule type" value="Genomic_DNA"/>
</dbReference>
<dbReference type="Gene3D" id="3.30.1370.10">
    <property type="entry name" value="K Homology domain, type 1"/>
    <property type="match status" value="2"/>
</dbReference>
<gene>
    <name evidence="5" type="ORF">CFOL_v3_00497</name>
</gene>
<dbReference type="STRING" id="3775.A0A1Q3AMK1"/>
<dbReference type="GO" id="GO:0003723">
    <property type="term" value="F:RNA binding"/>
    <property type="evidence" value="ECO:0007669"/>
    <property type="project" value="UniProtKB-UniRule"/>
</dbReference>
<evidence type="ECO:0000259" key="4">
    <source>
        <dbReference type="SMART" id="SM00322"/>
    </source>
</evidence>
<feature type="compositionally biased region" description="Low complexity" evidence="3">
    <location>
        <begin position="631"/>
        <end position="641"/>
    </location>
</feature>
<accession>A0A1Q3AMK1</accession>
<feature type="domain" description="K Homology" evidence="4">
    <location>
        <begin position="146"/>
        <end position="219"/>
    </location>
</feature>
<proteinExistence type="predicted"/>
<dbReference type="InParanoid" id="A0A1Q3AMK1"/>